<proteinExistence type="predicted"/>
<dbReference type="PANTHER" id="PTHR16305">
    <property type="entry name" value="TESTICULAR SOLUBLE ADENYLYL CYCLASE"/>
    <property type="match status" value="1"/>
</dbReference>
<feature type="domain" description="Guanylate cyclase" evidence="3">
    <location>
        <begin position="10"/>
        <end position="124"/>
    </location>
</feature>
<dbReference type="GO" id="GO:0005737">
    <property type="term" value="C:cytoplasm"/>
    <property type="evidence" value="ECO:0007669"/>
    <property type="project" value="TreeGrafter"/>
</dbReference>
<dbReference type="InterPro" id="IPR001054">
    <property type="entry name" value="A/G_cyclase"/>
</dbReference>
<keyword evidence="2" id="KW-0067">ATP-binding</keyword>
<dbReference type="SMART" id="SM00044">
    <property type="entry name" value="CYCc"/>
    <property type="match status" value="1"/>
</dbReference>
<dbReference type="AlphaFoldDB" id="A0A6J6NEL9"/>
<dbReference type="PANTHER" id="PTHR16305:SF35">
    <property type="entry name" value="TRANSCRIPTIONAL ACTIVATOR DOMAIN"/>
    <property type="match status" value="1"/>
</dbReference>
<protein>
    <submittedName>
        <fullName evidence="4">Unannotated protein</fullName>
    </submittedName>
</protein>
<dbReference type="InterPro" id="IPR029787">
    <property type="entry name" value="Nucleotide_cyclase"/>
</dbReference>
<dbReference type="CDD" id="cd07302">
    <property type="entry name" value="CHD"/>
    <property type="match status" value="1"/>
</dbReference>
<dbReference type="Gene3D" id="3.30.70.1230">
    <property type="entry name" value="Nucleotide cyclase"/>
    <property type="match status" value="1"/>
</dbReference>
<evidence type="ECO:0000256" key="2">
    <source>
        <dbReference type="ARBA" id="ARBA00022840"/>
    </source>
</evidence>
<evidence type="ECO:0000313" key="4">
    <source>
        <dbReference type="EMBL" id="CAB4684662.1"/>
    </source>
</evidence>
<dbReference type="InterPro" id="IPR011990">
    <property type="entry name" value="TPR-like_helical_dom_sf"/>
</dbReference>
<dbReference type="GO" id="GO:0009190">
    <property type="term" value="P:cyclic nucleotide biosynthetic process"/>
    <property type="evidence" value="ECO:0007669"/>
    <property type="project" value="InterPro"/>
</dbReference>
<dbReference type="InterPro" id="IPR041664">
    <property type="entry name" value="AAA_16"/>
</dbReference>
<name>A0A6J6NEL9_9ZZZZ</name>
<dbReference type="GO" id="GO:0005524">
    <property type="term" value="F:ATP binding"/>
    <property type="evidence" value="ECO:0007669"/>
    <property type="project" value="UniProtKB-KW"/>
</dbReference>
<accession>A0A6J6NEL9</accession>
<dbReference type="PROSITE" id="PS50125">
    <property type="entry name" value="GUANYLATE_CYCLASE_2"/>
    <property type="match status" value="1"/>
</dbReference>
<gene>
    <name evidence="4" type="ORF">UFOPK2366_00421</name>
</gene>
<dbReference type="InterPro" id="IPR027417">
    <property type="entry name" value="P-loop_NTPase"/>
</dbReference>
<reference evidence="4" key="1">
    <citation type="submission" date="2020-05" db="EMBL/GenBank/DDBJ databases">
        <authorList>
            <person name="Chiriac C."/>
            <person name="Salcher M."/>
            <person name="Ghai R."/>
            <person name="Kavagutti S V."/>
        </authorList>
    </citation>
    <scope>NUCLEOTIDE SEQUENCE</scope>
</reference>
<dbReference type="Gene3D" id="1.25.40.10">
    <property type="entry name" value="Tetratricopeptide repeat domain"/>
    <property type="match status" value="1"/>
</dbReference>
<dbReference type="EMBL" id="CAEZXM010000055">
    <property type="protein sequence ID" value="CAB4684662.1"/>
    <property type="molecule type" value="Genomic_DNA"/>
</dbReference>
<dbReference type="SUPFAM" id="SSF55073">
    <property type="entry name" value="Nucleotide cyclase"/>
    <property type="match status" value="1"/>
</dbReference>
<dbReference type="SUPFAM" id="SSF52540">
    <property type="entry name" value="P-loop containing nucleoside triphosphate hydrolases"/>
    <property type="match status" value="1"/>
</dbReference>
<organism evidence="4">
    <name type="scientific">freshwater metagenome</name>
    <dbReference type="NCBI Taxonomy" id="449393"/>
    <lineage>
        <taxon>unclassified sequences</taxon>
        <taxon>metagenomes</taxon>
        <taxon>ecological metagenomes</taxon>
    </lineage>
</organism>
<dbReference type="GO" id="GO:0004016">
    <property type="term" value="F:adenylate cyclase activity"/>
    <property type="evidence" value="ECO:0007669"/>
    <property type="project" value="TreeGrafter"/>
</dbReference>
<sequence>MMSSATVGVSVVFTDLVGSTELATRVGAEQAEALRKTHFSILRDALTRFNGVEVKNLGDGIMAVFPGVAAAVDAACAMQQGFQRHSRRHPDRALRIRVGIAAGDCTEDDGDYFGEPIIQAARLCGVCEPEAILATEVIRMLAPRGQHEFLPRGDMDLKGIPEPVAVVEVVWSLPEVAENPVLPGRLAAPCTTRFVGRRRELETLTSGWNAAVTGNRRLVLLSGEAGLGKTRLLREFALAVGASGGVVHYGRSDEEVSRTYGAWRDALGPMIDEPAPGEDQFTMFARITERLCSTADEHPMLLVLDDLHWADRGTLQLLRHVASRTPSTPLMIVASFRDTDTNDSEALPTTLAALQRETGTTNLMLNGLSAADLTDMASDHGSDTGEQISALVQVVLVETAGNAFFASEVFRHLADTGGFTGIDLQTDRFRLPPTVRDVVIARVQHLGDRVRRTLTAASVAGREFDLGTVARAVGSDETDVLDDLELAQTAGLVGEVASALDRFTFTHALVQRTLYDDISVSRRARLHRALAEAIESKLGPRSEQSAGELALHWFEVGSDAVERAVMYSVFAGDQALSSAAPSNAVEWFRRAFDALPSDLSERRCEIMVRLGNAERLAGVDGYRERLLAAAHLARSLGRSDLLVQAALSNYRGFQSSVNDRERIEVIEAALEASPEPSRDRARLLAVLSAELRFEGTLRYLELTREAIALARSLNDSDTLIDVLISNSFLIPHVLPERRAITAELLALTKGGLDPIRRWGALHIALPTAIIDANGARVDELLREMIALDDRLRQPTCRWVTSIWKTCLLTIAARHVEAEEAAAEALTLGIEAAQPDAMMFFGVSIMSLRMQRDRAAELIPLLQQAVEQYSGYQSFKYALVSVLAQTGNLHEAELLFEELAASDFGATLDQGWATSMVFAAEAACLLNDRRAAPILLERLEPFSDQVVLIGAMNCMGSIALWSGRLHALLGQFERAERYIRSAVETNQRLGIPEFGVRSLAALADVVERRDPKEAIDLRAQAASMCQQYGLDGLRRLLG</sequence>
<dbReference type="Pfam" id="PF13191">
    <property type="entry name" value="AAA_16"/>
    <property type="match status" value="1"/>
</dbReference>
<dbReference type="Gene3D" id="3.40.50.300">
    <property type="entry name" value="P-loop containing nucleotide triphosphate hydrolases"/>
    <property type="match status" value="1"/>
</dbReference>
<dbReference type="Pfam" id="PF00211">
    <property type="entry name" value="Guanylate_cyc"/>
    <property type="match status" value="1"/>
</dbReference>
<keyword evidence="1" id="KW-0547">Nucleotide-binding</keyword>
<evidence type="ECO:0000256" key="1">
    <source>
        <dbReference type="ARBA" id="ARBA00022741"/>
    </source>
</evidence>
<evidence type="ECO:0000259" key="3">
    <source>
        <dbReference type="PROSITE" id="PS50125"/>
    </source>
</evidence>
<dbReference type="GO" id="GO:0035556">
    <property type="term" value="P:intracellular signal transduction"/>
    <property type="evidence" value="ECO:0007669"/>
    <property type="project" value="InterPro"/>
</dbReference>